<dbReference type="InterPro" id="IPR056569">
    <property type="entry name" value="ArlJ-like"/>
</dbReference>
<proteinExistence type="predicted"/>
<evidence type="ECO:0000256" key="2">
    <source>
        <dbReference type="ARBA" id="ARBA00022475"/>
    </source>
</evidence>
<dbReference type="Gene3D" id="1.20.81.30">
    <property type="entry name" value="Type II secretion system (T2SS), domain F"/>
    <property type="match status" value="1"/>
</dbReference>
<evidence type="ECO:0000256" key="4">
    <source>
        <dbReference type="ARBA" id="ARBA00022989"/>
    </source>
</evidence>
<keyword evidence="5 6" id="KW-0472">Membrane</keyword>
<feature type="transmembrane region" description="Helical" evidence="6">
    <location>
        <begin position="39"/>
        <end position="58"/>
    </location>
</feature>
<keyword evidence="4 6" id="KW-1133">Transmembrane helix</keyword>
<dbReference type="Pfam" id="PF00482">
    <property type="entry name" value="T2SSF"/>
    <property type="match status" value="1"/>
</dbReference>
<comment type="subcellular location">
    <subcellularLocation>
        <location evidence="1">Cell membrane</location>
        <topology evidence="1">Multi-pass membrane protein</topology>
    </subcellularLocation>
</comment>
<sequence length="278" mass="30720">MPLFSKKAKVAVSAASAGVATLLIYYAYVKYFWTMTFDYFIAFAVMTALAPSGALHYIEKQWKKSIERRLPDLLRDIAQAQRTGLTLIGALEAVSERGYGPLSKEIKKAVRQISWGATLEQAMHSLANRVNTPLVRRVCAQIVEVARYGGDVARLMDMTARFITEFQSMADERSAAMRTYAGVVYIGALAFIVVVVVIVNNFFYPISQFEQPAIPGTIMTFAAPYITYKRLFYHMAIIQSVFGGLIAGKLAEGTVLGGLKHVVILTAVATIAFMMFVK</sequence>
<evidence type="ECO:0000313" key="8">
    <source>
        <dbReference type="EMBL" id="RLE49944.1"/>
    </source>
</evidence>
<comment type="caution">
    <text evidence="8">The sequence shown here is derived from an EMBL/GenBank/DDBJ whole genome shotgun (WGS) entry which is preliminary data.</text>
</comment>
<dbReference type="Proteomes" id="UP000278475">
    <property type="component" value="Unassembled WGS sequence"/>
</dbReference>
<feature type="transmembrane region" description="Helical" evidence="6">
    <location>
        <begin position="231"/>
        <end position="251"/>
    </location>
</feature>
<protein>
    <recommendedName>
        <fullName evidence="7">Type II secretion system protein GspF domain-containing protein</fullName>
    </recommendedName>
</protein>
<keyword evidence="2" id="KW-1003">Cell membrane</keyword>
<dbReference type="PANTHER" id="PTHR35402:SF1">
    <property type="entry name" value="TYPE II SECRETION SYSTEM PROTEIN GSPF DOMAIN-CONTAINING PROTEIN"/>
    <property type="match status" value="1"/>
</dbReference>
<dbReference type="AlphaFoldDB" id="A0A497ERE7"/>
<name>A0A497ERE7_9CREN</name>
<feature type="transmembrane region" description="Helical" evidence="6">
    <location>
        <begin position="12"/>
        <end position="33"/>
    </location>
</feature>
<dbReference type="PANTHER" id="PTHR35402">
    <property type="entry name" value="INTEGRAL MEMBRANE PROTEIN-RELATED"/>
    <property type="match status" value="1"/>
</dbReference>
<evidence type="ECO:0000259" key="7">
    <source>
        <dbReference type="Pfam" id="PF00482"/>
    </source>
</evidence>
<gene>
    <name evidence="8" type="ORF">DRJ31_02995</name>
</gene>
<accession>A0A497ERE7</accession>
<evidence type="ECO:0000256" key="5">
    <source>
        <dbReference type="ARBA" id="ARBA00023136"/>
    </source>
</evidence>
<evidence type="ECO:0000256" key="3">
    <source>
        <dbReference type="ARBA" id="ARBA00022692"/>
    </source>
</evidence>
<evidence type="ECO:0000313" key="9">
    <source>
        <dbReference type="Proteomes" id="UP000278475"/>
    </source>
</evidence>
<feature type="domain" description="Type II secretion system protein GspF" evidence="7">
    <location>
        <begin position="74"/>
        <end position="199"/>
    </location>
</feature>
<dbReference type="GO" id="GO:0005886">
    <property type="term" value="C:plasma membrane"/>
    <property type="evidence" value="ECO:0007669"/>
    <property type="project" value="UniProtKB-SubCell"/>
</dbReference>
<dbReference type="InterPro" id="IPR018076">
    <property type="entry name" value="T2SS_GspF_dom"/>
</dbReference>
<organism evidence="8 9">
    <name type="scientific">Thermoproteota archaeon</name>
    <dbReference type="NCBI Taxonomy" id="2056631"/>
    <lineage>
        <taxon>Archaea</taxon>
        <taxon>Thermoproteota</taxon>
    </lineage>
</organism>
<feature type="transmembrane region" description="Helical" evidence="6">
    <location>
        <begin position="183"/>
        <end position="203"/>
    </location>
</feature>
<dbReference type="InterPro" id="IPR042094">
    <property type="entry name" value="T2SS_GspF_sf"/>
</dbReference>
<reference evidence="8 9" key="1">
    <citation type="submission" date="2018-06" db="EMBL/GenBank/DDBJ databases">
        <title>Extensive metabolic versatility and redundancy in microbially diverse, dynamic hydrothermal sediments.</title>
        <authorList>
            <person name="Dombrowski N."/>
            <person name="Teske A."/>
            <person name="Baker B.J."/>
        </authorList>
    </citation>
    <scope>NUCLEOTIDE SEQUENCE [LARGE SCALE GENOMIC DNA]</scope>
    <source>
        <strain evidence="8">B66_G16</strain>
    </source>
</reference>
<dbReference type="EMBL" id="QMQV01000017">
    <property type="protein sequence ID" value="RLE49944.1"/>
    <property type="molecule type" value="Genomic_DNA"/>
</dbReference>
<evidence type="ECO:0000256" key="6">
    <source>
        <dbReference type="SAM" id="Phobius"/>
    </source>
</evidence>
<evidence type="ECO:0000256" key="1">
    <source>
        <dbReference type="ARBA" id="ARBA00004651"/>
    </source>
</evidence>
<keyword evidence="3 6" id="KW-0812">Transmembrane</keyword>
<feature type="transmembrane region" description="Helical" evidence="6">
    <location>
        <begin position="258"/>
        <end position="277"/>
    </location>
</feature>